<name>A0A645IBD1_9ZZZZ</name>
<proteinExistence type="predicted"/>
<accession>A0A645IBD1</accession>
<dbReference type="EMBL" id="VSSQ01109472">
    <property type="protein sequence ID" value="MPN47749.1"/>
    <property type="molecule type" value="Genomic_DNA"/>
</dbReference>
<gene>
    <name evidence="1" type="ORF">SDC9_195353</name>
</gene>
<evidence type="ECO:0000313" key="1">
    <source>
        <dbReference type="EMBL" id="MPN47749.1"/>
    </source>
</evidence>
<organism evidence="1">
    <name type="scientific">bioreactor metagenome</name>
    <dbReference type="NCBI Taxonomy" id="1076179"/>
    <lineage>
        <taxon>unclassified sequences</taxon>
        <taxon>metagenomes</taxon>
        <taxon>ecological metagenomes</taxon>
    </lineage>
</organism>
<dbReference type="AlphaFoldDB" id="A0A645IBD1"/>
<reference evidence="1" key="1">
    <citation type="submission" date="2019-08" db="EMBL/GenBank/DDBJ databases">
        <authorList>
            <person name="Kucharzyk K."/>
            <person name="Murdoch R.W."/>
            <person name="Higgins S."/>
            <person name="Loffler F."/>
        </authorList>
    </citation>
    <scope>NUCLEOTIDE SEQUENCE</scope>
</reference>
<sequence length="160" mass="18226">MSWEEVYGPIVVLPPPVADDLSRSASAATTNFAQLEPVIQKRVLKCVGDIYMETQLYHKACQRYFYTHPDSLPPKEAYCFQFNPGICMVANMDGMNTLDSLSDNYVLDVRNQNNNNSFSMDLSTGIQNLFVNTTHQSNININEMLLYSVFYEILSDFLKD</sequence>
<protein>
    <submittedName>
        <fullName evidence="1">Uncharacterized protein</fullName>
    </submittedName>
</protein>
<comment type="caution">
    <text evidence="1">The sequence shown here is derived from an EMBL/GenBank/DDBJ whole genome shotgun (WGS) entry which is preliminary data.</text>
</comment>